<dbReference type="InterPro" id="IPR000390">
    <property type="entry name" value="Small_drug/metabolite_transptr"/>
</dbReference>
<dbReference type="NCBIfam" id="NF002816">
    <property type="entry name" value="PRK02971.1-2"/>
    <property type="match status" value="1"/>
</dbReference>
<keyword evidence="3 12" id="KW-1003">Cell membrane</keyword>
<proteinExistence type="inferred from homology"/>
<comment type="pathway">
    <text evidence="12">Bacterial outer membrane biogenesis; lipopolysaccharide biosynthesis.</text>
</comment>
<evidence type="ECO:0000256" key="8">
    <source>
        <dbReference type="ARBA" id="ARBA00022985"/>
    </source>
</evidence>
<dbReference type="InterPro" id="IPR037185">
    <property type="entry name" value="EmrE-like"/>
</dbReference>
<feature type="transmembrane region" description="Helical" evidence="12">
    <location>
        <begin position="90"/>
        <end position="115"/>
    </location>
</feature>
<evidence type="ECO:0000256" key="1">
    <source>
        <dbReference type="ARBA" id="ARBA00004651"/>
    </source>
</evidence>
<evidence type="ECO:0000256" key="3">
    <source>
        <dbReference type="ARBA" id="ARBA00022475"/>
    </source>
</evidence>
<evidence type="ECO:0000313" key="13">
    <source>
        <dbReference type="EMBL" id="MCL1126930.1"/>
    </source>
</evidence>
<dbReference type="SUPFAM" id="SSF103481">
    <property type="entry name" value="Multidrug resistance efflux transporter EmrE"/>
    <property type="match status" value="1"/>
</dbReference>
<comment type="function">
    <text evidence="12">Translocates 4-amino-4-deoxy-L-arabinose-phosphoundecaprenol (alpha-L-Ara4N-phosphoundecaprenol) from the cytoplasmic to the periplasmic side of the inner membrane.</text>
</comment>
<name>A0ABT0LHI8_9GAMM</name>
<keyword evidence="6 12" id="KW-0441">Lipid A biosynthesis</keyword>
<evidence type="ECO:0000256" key="10">
    <source>
        <dbReference type="ARBA" id="ARBA00023098"/>
    </source>
</evidence>
<feature type="transmembrane region" description="Helical" evidence="12">
    <location>
        <begin position="122"/>
        <end position="144"/>
    </location>
</feature>
<feature type="transmembrane region" description="Helical" evidence="12">
    <location>
        <begin position="42"/>
        <end position="60"/>
    </location>
</feature>
<accession>A0ABT0LHI8</accession>
<organism evidence="13 14">
    <name type="scientific">Shewanella surugensis</name>
    <dbReference type="NCBI Taxonomy" id="212020"/>
    <lineage>
        <taxon>Bacteria</taxon>
        <taxon>Pseudomonadati</taxon>
        <taxon>Pseudomonadota</taxon>
        <taxon>Gammaproteobacteria</taxon>
        <taxon>Alteromonadales</taxon>
        <taxon>Shewanellaceae</taxon>
        <taxon>Shewanella</taxon>
    </lineage>
</organism>
<sequence length="171" mass="18837">MKSNNHLTQTPNSAMANTQTTAITEPISGTITRTIAGPGAEAIIWALVSVLLVSSAQLIMKWGMMTLTLQSPELLQLWQQQHILPLFNLIIWPFIAVISGLTCYALSMAFWVLALKHLPLSVAYPLLSLSYILVYLGAVFLPWINESFSSTKLIGISSILIGLFFMTQKKS</sequence>
<keyword evidence="9 12" id="KW-1133">Transmembrane helix</keyword>
<dbReference type="HAMAP" id="MF_00538">
    <property type="entry name" value="Flippase_ArnF"/>
    <property type="match status" value="1"/>
</dbReference>
<evidence type="ECO:0000256" key="12">
    <source>
        <dbReference type="HAMAP-Rule" id="MF_00538"/>
    </source>
</evidence>
<keyword evidence="10 12" id="KW-0443">Lipid metabolism</keyword>
<keyword evidence="5 12" id="KW-0997">Cell inner membrane</keyword>
<evidence type="ECO:0000256" key="5">
    <source>
        <dbReference type="ARBA" id="ARBA00022519"/>
    </source>
</evidence>
<evidence type="ECO:0000256" key="6">
    <source>
        <dbReference type="ARBA" id="ARBA00022556"/>
    </source>
</evidence>
<dbReference type="EMBL" id="JAKIKS010000116">
    <property type="protein sequence ID" value="MCL1126930.1"/>
    <property type="molecule type" value="Genomic_DNA"/>
</dbReference>
<reference evidence="13 14" key="1">
    <citation type="submission" date="2022-01" db="EMBL/GenBank/DDBJ databases">
        <title>Whole genome-based taxonomy of the Shewanellaceae.</title>
        <authorList>
            <person name="Martin-Rodriguez A.J."/>
        </authorList>
    </citation>
    <scope>NUCLEOTIDE SEQUENCE [LARGE SCALE GENOMIC DNA]</scope>
    <source>
        <strain evidence="13 14">DSM 17177</strain>
    </source>
</reference>
<keyword evidence="2 12" id="KW-0813">Transport</keyword>
<keyword evidence="8 12" id="KW-0448">Lipopolysaccharide biosynthesis</keyword>
<evidence type="ECO:0000256" key="9">
    <source>
        <dbReference type="ARBA" id="ARBA00022989"/>
    </source>
</evidence>
<dbReference type="RefSeq" id="WP_248942340.1">
    <property type="nucleotide sequence ID" value="NZ_JAKIKS010000116.1"/>
</dbReference>
<comment type="subcellular location">
    <subcellularLocation>
        <location evidence="12">Cell inner membrane</location>
        <topology evidence="12">Multi-pass membrane protein</topology>
    </subcellularLocation>
    <subcellularLocation>
        <location evidence="1">Cell membrane</location>
        <topology evidence="1">Multi-pass membrane protein</topology>
    </subcellularLocation>
</comment>
<feature type="transmembrane region" description="Helical" evidence="12">
    <location>
        <begin position="150"/>
        <end position="167"/>
    </location>
</feature>
<dbReference type="Proteomes" id="UP001203423">
    <property type="component" value="Unassembled WGS sequence"/>
</dbReference>
<evidence type="ECO:0000256" key="11">
    <source>
        <dbReference type="ARBA" id="ARBA00023136"/>
    </source>
</evidence>
<dbReference type="Gene3D" id="1.10.3730.20">
    <property type="match status" value="1"/>
</dbReference>
<protein>
    <recommendedName>
        <fullName evidence="12">Probable 4-amino-4-deoxy-L-arabinose-phosphoundecaprenol flippase subunit ArnF</fullName>
        <shortName evidence="12">L-Ara4N-phosphoundecaprenol flippase subunit ArnF</shortName>
    </recommendedName>
    <alternativeName>
        <fullName evidence="12">Undecaprenyl phosphate-aminoarabinose flippase subunit ArnF</fullName>
    </alternativeName>
</protein>
<dbReference type="PANTHER" id="PTHR30561:SF9">
    <property type="entry name" value="4-AMINO-4-DEOXY-L-ARABINOSE-PHOSPHOUNDECAPRENOL FLIPPASE SUBUNIT ARNF-RELATED"/>
    <property type="match status" value="1"/>
</dbReference>
<dbReference type="InterPro" id="IPR022832">
    <property type="entry name" value="Flippase_ArnF"/>
</dbReference>
<comment type="similarity">
    <text evidence="12">Belongs to the ArnF family.</text>
</comment>
<evidence type="ECO:0000256" key="2">
    <source>
        <dbReference type="ARBA" id="ARBA00022448"/>
    </source>
</evidence>
<gene>
    <name evidence="12" type="primary">arnF</name>
    <name evidence="13" type="ORF">L2764_21240</name>
</gene>
<keyword evidence="11 12" id="KW-0472">Membrane</keyword>
<evidence type="ECO:0000313" key="14">
    <source>
        <dbReference type="Proteomes" id="UP001203423"/>
    </source>
</evidence>
<dbReference type="PANTHER" id="PTHR30561">
    <property type="entry name" value="SMR FAMILY PROTON-DEPENDENT DRUG EFFLUX TRANSPORTER SUGE"/>
    <property type="match status" value="1"/>
</dbReference>
<evidence type="ECO:0000256" key="4">
    <source>
        <dbReference type="ARBA" id="ARBA00022516"/>
    </source>
</evidence>
<evidence type="ECO:0000256" key="7">
    <source>
        <dbReference type="ARBA" id="ARBA00022692"/>
    </source>
</evidence>
<keyword evidence="7 12" id="KW-0812">Transmembrane</keyword>
<comment type="subunit">
    <text evidence="12">Heterodimer of ArnE and ArnF.</text>
</comment>
<keyword evidence="4 12" id="KW-0444">Lipid biosynthesis</keyword>
<comment type="caution">
    <text evidence="13">The sequence shown here is derived from an EMBL/GenBank/DDBJ whole genome shotgun (WGS) entry which is preliminary data.</text>
</comment>
<keyword evidence="14" id="KW-1185">Reference proteome</keyword>